<dbReference type="EMBL" id="JACQRX010000059">
    <property type="protein sequence ID" value="MBI4251081.1"/>
    <property type="molecule type" value="Genomic_DNA"/>
</dbReference>
<evidence type="ECO:0000313" key="2">
    <source>
        <dbReference type="EMBL" id="MBI4251081.1"/>
    </source>
</evidence>
<dbReference type="SUPFAM" id="SSF52833">
    <property type="entry name" value="Thioredoxin-like"/>
    <property type="match status" value="1"/>
</dbReference>
<dbReference type="Proteomes" id="UP000752292">
    <property type="component" value="Unassembled WGS sequence"/>
</dbReference>
<gene>
    <name evidence="2" type="ORF">HY618_01360</name>
</gene>
<feature type="domain" description="DSBA-like thioredoxin" evidence="1">
    <location>
        <begin position="46"/>
        <end position="126"/>
    </location>
</feature>
<organism evidence="2 3">
    <name type="scientific">Tectimicrobiota bacterium</name>
    <dbReference type="NCBI Taxonomy" id="2528274"/>
    <lineage>
        <taxon>Bacteria</taxon>
        <taxon>Pseudomonadati</taxon>
        <taxon>Nitrospinota/Tectimicrobiota group</taxon>
        <taxon>Candidatus Tectimicrobiota</taxon>
    </lineage>
</organism>
<reference evidence="2" key="1">
    <citation type="submission" date="2020-07" db="EMBL/GenBank/DDBJ databases">
        <title>Huge and variable diversity of episymbiotic CPR bacteria and DPANN archaea in groundwater ecosystems.</title>
        <authorList>
            <person name="He C.Y."/>
            <person name="Keren R."/>
            <person name="Whittaker M."/>
            <person name="Farag I.F."/>
            <person name="Doudna J."/>
            <person name="Cate J.H.D."/>
            <person name="Banfield J.F."/>
        </authorList>
    </citation>
    <scope>NUCLEOTIDE SEQUENCE</scope>
    <source>
        <strain evidence="2">NC_groundwater_1370_Ag_S-0.2um_69_93</strain>
    </source>
</reference>
<sequence length="188" mass="20827">MKVTYKAFVLEQANFGEARGPEWKAWEDKTFPSRDIPPHEASKCAALQGEEPFARYHLALHRAKHVDKKDITNQLILRDIALQVGLDAARWEEDMKSGAAIPLIAQDHGEAAAEGIFGVPTLYFGSGKPVFVKLDEGDWEGKDDAGLFDAVRAAVADRPYLLELKTPESAQRAEASRKRYAKYTGAKA</sequence>
<protein>
    <submittedName>
        <fullName evidence="2">DsbA family protein</fullName>
    </submittedName>
</protein>
<evidence type="ECO:0000259" key="1">
    <source>
        <dbReference type="Pfam" id="PF01323"/>
    </source>
</evidence>
<proteinExistence type="predicted"/>
<dbReference type="AlphaFoldDB" id="A0A932ZT05"/>
<dbReference type="InterPro" id="IPR001853">
    <property type="entry name" value="DSBA-like_thioredoxin_dom"/>
</dbReference>
<comment type="caution">
    <text evidence="2">The sequence shown here is derived from an EMBL/GenBank/DDBJ whole genome shotgun (WGS) entry which is preliminary data.</text>
</comment>
<evidence type="ECO:0000313" key="3">
    <source>
        <dbReference type="Proteomes" id="UP000752292"/>
    </source>
</evidence>
<dbReference type="GO" id="GO:0016491">
    <property type="term" value="F:oxidoreductase activity"/>
    <property type="evidence" value="ECO:0007669"/>
    <property type="project" value="InterPro"/>
</dbReference>
<dbReference type="Pfam" id="PF01323">
    <property type="entry name" value="DSBA"/>
    <property type="match status" value="1"/>
</dbReference>
<accession>A0A932ZT05</accession>
<name>A0A932ZT05_UNCTE</name>
<dbReference type="Gene3D" id="3.40.30.10">
    <property type="entry name" value="Glutaredoxin"/>
    <property type="match status" value="1"/>
</dbReference>
<dbReference type="InterPro" id="IPR036249">
    <property type="entry name" value="Thioredoxin-like_sf"/>
</dbReference>